<organism evidence="1">
    <name type="scientific">marine sediment metagenome</name>
    <dbReference type="NCBI Taxonomy" id="412755"/>
    <lineage>
        <taxon>unclassified sequences</taxon>
        <taxon>metagenomes</taxon>
        <taxon>ecological metagenomes</taxon>
    </lineage>
</organism>
<gene>
    <name evidence="1" type="ORF">LCGC14_1639480</name>
</gene>
<name>A0A0F9IMM5_9ZZZZ</name>
<dbReference type="EMBL" id="LAZR01013641">
    <property type="protein sequence ID" value="KKM21039.1"/>
    <property type="molecule type" value="Genomic_DNA"/>
</dbReference>
<sequence length="90" mass="10551">MSLINYPPDEIHKTPKFGKRNFEHIILWMLSNNEECQWSDFTEKPLELRVSTLSKYMSLLKIGGYVDNYSRGLSLATSLIITKFFKLLLH</sequence>
<reference evidence="1" key="1">
    <citation type="journal article" date="2015" name="Nature">
        <title>Complex archaea that bridge the gap between prokaryotes and eukaryotes.</title>
        <authorList>
            <person name="Spang A."/>
            <person name="Saw J.H."/>
            <person name="Jorgensen S.L."/>
            <person name="Zaremba-Niedzwiedzka K."/>
            <person name="Martijn J."/>
            <person name="Lind A.E."/>
            <person name="van Eijk R."/>
            <person name="Schleper C."/>
            <person name="Guy L."/>
            <person name="Ettema T.J."/>
        </authorList>
    </citation>
    <scope>NUCLEOTIDE SEQUENCE</scope>
</reference>
<accession>A0A0F9IMM5</accession>
<proteinExistence type="predicted"/>
<evidence type="ECO:0000313" key="1">
    <source>
        <dbReference type="EMBL" id="KKM21039.1"/>
    </source>
</evidence>
<comment type="caution">
    <text evidence="1">The sequence shown here is derived from an EMBL/GenBank/DDBJ whole genome shotgun (WGS) entry which is preliminary data.</text>
</comment>
<dbReference type="AlphaFoldDB" id="A0A0F9IMM5"/>
<protein>
    <submittedName>
        <fullName evidence="1">Uncharacterized protein</fullName>
    </submittedName>
</protein>